<feature type="domain" description="Alcohol dehydrogenase iron-type/glycerol dehydrogenase GldA" evidence="5">
    <location>
        <begin position="9"/>
        <end position="174"/>
    </location>
</feature>
<comment type="cofactor">
    <cofactor evidence="1">
        <name>Fe cation</name>
        <dbReference type="ChEBI" id="CHEBI:24875"/>
    </cofactor>
</comment>
<feature type="domain" description="Fe-containing alcohol dehydrogenase-like C-terminal" evidence="6">
    <location>
        <begin position="185"/>
        <end position="376"/>
    </location>
</feature>
<dbReference type="PROSITE" id="PS00913">
    <property type="entry name" value="ADH_IRON_1"/>
    <property type="match status" value="1"/>
</dbReference>
<name>A0A8X8KRW2_9RHOB</name>
<dbReference type="CDD" id="cd08183">
    <property type="entry name" value="Fe-ADH-like"/>
    <property type="match status" value="1"/>
</dbReference>
<comment type="caution">
    <text evidence="7">The sequence shown here is derived from an EMBL/GenBank/DDBJ whole genome shotgun (WGS) entry which is preliminary data.</text>
</comment>
<gene>
    <name evidence="7" type="ORF">GEU84_015035</name>
</gene>
<comment type="similarity">
    <text evidence="2">Belongs to the iron-containing alcohol dehydrogenase family.</text>
</comment>
<keyword evidence="8" id="KW-1185">Reference proteome</keyword>
<evidence type="ECO:0000256" key="2">
    <source>
        <dbReference type="ARBA" id="ARBA00007358"/>
    </source>
</evidence>
<organism evidence="7 8">
    <name type="scientific">Fertoeibacter niger</name>
    <dbReference type="NCBI Taxonomy" id="2656921"/>
    <lineage>
        <taxon>Bacteria</taxon>
        <taxon>Pseudomonadati</taxon>
        <taxon>Pseudomonadota</taxon>
        <taxon>Alphaproteobacteria</taxon>
        <taxon>Rhodobacterales</taxon>
        <taxon>Paracoccaceae</taxon>
        <taxon>Fertoeibacter</taxon>
    </lineage>
</organism>
<dbReference type="Gene3D" id="1.20.1090.10">
    <property type="entry name" value="Dehydroquinate synthase-like - alpha domain"/>
    <property type="match status" value="1"/>
</dbReference>
<proteinExistence type="inferred from homology"/>
<dbReference type="InterPro" id="IPR001670">
    <property type="entry name" value="ADH_Fe/GldA"/>
</dbReference>
<keyword evidence="4" id="KW-0520">NAD</keyword>
<evidence type="ECO:0000313" key="7">
    <source>
        <dbReference type="EMBL" id="NUB45712.1"/>
    </source>
</evidence>
<dbReference type="Pfam" id="PF25137">
    <property type="entry name" value="ADH_Fe_C"/>
    <property type="match status" value="1"/>
</dbReference>
<dbReference type="InterPro" id="IPR039697">
    <property type="entry name" value="Alcohol_dehydrogenase_Fe"/>
</dbReference>
<dbReference type="InterPro" id="IPR056798">
    <property type="entry name" value="ADH_Fe_C"/>
</dbReference>
<keyword evidence="3" id="KW-0560">Oxidoreductase</keyword>
<evidence type="ECO:0000259" key="5">
    <source>
        <dbReference type="Pfam" id="PF00465"/>
    </source>
</evidence>
<dbReference type="Pfam" id="PF00465">
    <property type="entry name" value="Fe-ADH"/>
    <property type="match status" value="1"/>
</dbReference>
<dbReference type="GO" id="GO:0004022">
    <property type="term" value="F:alcohol dehydrogenase (NAD+) activity"/>
    <property type="evidence" value="ECO:0007669"/>
    <property type="project" value="TreeGrafter"/>
</dbReference>
<evidence type="ECO:0000256" key="4">
    <source>
        <dbReference type="ARBA" id="ARBA00023027"/>
    </source>
</evidence>
<reference evidence="7" key="1">
    <citation type="submission" date="2020-05" db="EMBL/GenBank/DDBJ databases">
        <title>Fertoebacter nigrum gen. nov., sp. nov., a new member of the family Rhodobacteraceae.</title>
        <authorList>
            <person name="Szuroczki S."/>
            <person name="Abbaszade G."/>
            <person name="Buni D."/>
            <person name="Schumann P."/>
            <person name="Toth E."/>
        </authorList>
    </citation>
    <scope>NUCLEOTIDE SEQUENCE</scope>
    <source>
        <strain evidence="7">RG-N-1a</strain>
    </source>
</reference>
<sequence>MTPYAITLPGRILFGRGEAARAPALIRAFGERVLVVHGAQFARADWLVDALAGQGVEIQRLPCAGEPDLAMLEEAIYHTRGFEPQVVVGLGGGAVLDMAKALAALIPAPGGPMDHLEVVGRGLPLVVAPLPFCALPTTAGTGAEATKNAVIGVPGRKVSLRDDRMLARVAIVDPALTDGCPRGVTLASGLDAITQVIEPYVSCRATPFTDAVTRPAIAQGLAALRRLMQGEDSTARDALAQVSLTGGMALANAGLGAVHGLAGVIGGVTGAAHGAVCGVLLAPVLAMNAARAVPGSVAAVRLAEVLALLRQEFGASDGAAALADWAADAGLPRLTALGLDAAQHRAVAEAAQASSSMKGNPVPLSVDDLVSVLRAAG</sequence>
<dbReference type="RefSeq" id="WP_174539908.1">
    <property type="nucleotide sequence ID" value="NZ_WHUT02000009.1"/>
</dbReference>
<evidence type="ECO:0000256" key="3">
    <source>
        <dbReference type="ARBA" id="ARBA00023002"/>
    </source>
</evidence>
<dbReference type="PANTHER" id="PTHR11496:SF102">
    <property type="entry name" value="ALCOHOL DEHYDROGENASE 4"/>
    <property type="match status" value="1"/>
</dbReference>
<accession>A0A8X8KRW2</accession>
<evidence type="ECO:0000259" key="6">
    <source>
        <dbReference type="Pfam" id="PF25137"/>
    </source>
</evidence>
<dbReference type="AlphaFoldDB" id="A0A8X8KRW2"/>
<evidence type="ECO:0000313" key="8">
    <source>
        <dbReference type="Proteomes" id="UP000484076"/>
    </source>
</evidence>
<evidence type="ECO:0000256" key="1">
    <source>
        <dbReference type="ARBA" id="ARBA00001962"/>
    </source>
</evidence>
<dbReference type="SUPFAM" id="SSF56796">
    <property type="entry name" value="Dehydroquinate synthase-like"/>
    <property type="match status" value="1"/>
</dbReference>
<protein>
    <submittedName>
        <fullName evidence="7">Iron-containing alcohol dehydrogenase</fullName>
    </submittedName>
</protein>
<dbReference type="PANTHER" id="PTHR11496">
    <property type="entry name" value="ALCOHOL DEHYDROGENASE"/>
    <property type="match status" value="1"/>
</dbReference>
<dbReference type="InterPro" id="IPR018211">
    <property type="entry name" value="ADH_Fe_CS"/>
</dbReference>
<dbReference type="EMBL" id="WHUT02000009">
    <property type="protein sequence ID" value="NUB45712.1"/>
    <property type="molecule type" value="Genomic_DNA"/>
</dbReference>
<dbReference type="Proteomes" id="UP000484076">
    <property type="component" value="Unassembled WGS sequence"/>
</dbReference>
<dbReference type="GO" id="GO:0046872">
    <property type="term" value="F:metal ion binding"/>
    <property type="evidence" value="ECO:0007669"/>
    <property type="project" value="InterPro"/>
</dbReference>
<dbReference type="Gene3D" id="3.40.50.1970">
    <property type="match status" value="1"/>
</dbReference>